<keyword evidence="2" id="KW-1185">Reference proteome</keyword>
<dbReference type="OrthoDB" id="6516490at2759"/>
<dbReference type="GO" id="GO:0006508">
    <property type="term" value="P:proteolysis"/>
    <property type="evidence" value="ECO:0007669"/>
    <property type="project" value="InterPro"/>
</dbReference>
<dbReference type="PROSITE" id="PS00141">
    <property type="entry name" value="ASP_PROTEASE"/>
    <property type="match status" value="1"/>
</dbReference>
<evidence type="ECO:0008006" key="3">
    <source>
        <dbReference type="Google" id="ProtNLM"/>
    </source>
</evidence>
<evidence type="ECO:0000313" key="1">
    <source>
        <dbReference type="EMBL" id="GFS72114.1"/>
    </source>
</evidence>
<dbReference type="EMBL" id="BMAW01049706">
    <property type="protein sequence ID" value="GFS72114.1"/>
    <property type="molecule type" value="Genomic_DNA"/>
</dbReference>
<reference evidence="1" key="1">
    <citation type="submission" date="2020-08" db="EMBL/GenBank/DDBJ databases">
        <title>Multicomponent nature underlies the extraordinary mechanical properties of spider dragline silk.</title>
        <authorList>
            <person name="Kono N."/>
            <person name="Nakamura H."/>
            <person name="Mori M."/>
            <person name="Yoshida Y."/>
            <person name="Ohtoshi R."/>
            <person name="Malay A.D."/>
            <person name="Moran D.A.P."/>
            <person name="Tomita M."/>
            <person name="Numata K."/>
            <person name="Arakawa K."/>
        </authorList>
    </citation>
    <scope>NUCLEOTIDE SEQUENCE</scope>
</reference>
<comment type="caution">
    <text evidence="1">The sequence shown here is derived from an EMBL/GenBank/DDBJ whole genome shotgun (WGS) entry which is preliminary data.</text>
</comment>
<dbReference type="AlphaFoldDB" id="A0A8X6MQC5"/>
<gene>
    <name evidence="1" type="ORF">NPIL_251031</name>
</gene>
<protein>
    <recommendedName>
        <fullName evidence="3">Peptidase A2 domain-containing protein</fullName>
    </recommendedName>
</protein>
<dbReference type="GO" id="GO:0004190">
    <property type="term" value="F:aspartic-type endopeptidase activity"/>
    <property type="evidence" value="ECO:0007669"/>
    <property type="project" value="InterPro"/>
</dbReference>
<accession>A0A8X6MQC5</accession>
<dbReference type="InterPro" id="IPR001969">
    <property type="entry name" value="Aspartic_peptidase_AS"/>
</dbReference>
<dbReference type="Proteomes" id="UP000887013">
    <property type="component" value="Unassembled WGS sequence"/>
</dbReference>
<proteinExistence type="predicted"/>
<sequence>MVFSAKEKADLFALSLEPSFQVDNFPSNTQYIELISEFVYNLLTSNPNKTHPPSLISPSEMTRIIKNLNKRKAPERDSSEIYYTWRETISVLVDTGSSVSLFLEDVSTKIVDQQKFSKKCIVLSGVGLEIECHKSNLKIVSQKGYAREILQRLEFDGCKPVAQPMLKDTGLLKSGAKSSDFPYKQDVGALMYQMVGTRQSTK</sequence>
<organism evidence="1 2">
    <name type="scientific">Nephila pilipes</name>
    <name type="common">Giant wood spider</name>
    <name type="synonym">Nephila maculata</name>
    <dbReference type="NCBI Taxonomy" id="299642"/>
    <lineage>
        <taxon>Eukaryota</taxon>
        <taxon>Metazoa</taxon>
        <taxon>Ecdysozoa</taxon>
        <taxon>Arthropoda</taxon>
        <taxon>Chelicerata</taxon>
        <taxon>Arachnida</taxon>
        <taxon>Araneae</taxon>
        <taxon>Araneomorphae</taxon>
        <taxon>Entelegynae</taxon>
        <taxon>Araneoidea</taxon>
        <taxon>Nephilidae</taxon>
        <taxon>Nephila</taxon>
    </lineage>
</organism>
<name>A0A8X6MQC5_NEPPI</name>
<evidence type="ECO:0000313" key="2">
    <source>
        <dbReference type="Proteomes" id="UP000887013"/>
    </source>
</evidence>